<dbReference type="Pfam" id="PF13671">
    <property type="entry name" value="AAA_33"/>
    <property type="match status" value="1"/>
</dbReference>
<reference evidence="1" key="1">
    <citation type="submission" date="2024-06" db="EMBL/GenBank/DDBJ databases">
        <title>Draft Genome Sequence of Deinococcus sonorensis Type Strain KR-87, a Biofilm Producing Representative of the Genus Deinococcus.</title>
        <authorList>
            <person name="Boren L.S."/>
            <person name="Grosso R.A."/>
            <person name="Hugenberg-Cox A.N."/>
            <person name="Hill J.T.E."/>
            <person name="Albert C.M."/>
            <person name="Tuohy J.M."/>
        </authorList>
    </citation>
    <scope>NUCLEOTIDE SEQUENCE</scope>
    <source>
        <strain evidence="1">KR-87</strain>
        <plasmid evidence="1">pDson03</plasmid>
    </source>
</reference>
<dbReference type="AlphaFoldDB" id="A0AAU7U832"/>
<evidence type="ECO:0000313" key="1">
    <source>
        <dbReference type="EMBL" id="XBV84219.1"/>
    </source>
</evidence>
<organism evidence="1">
    <name type="scientific">Deinococcus sonorensis KR-87</name>
    <dbReference type="NCBI Taxonomy" id="694439"/>
    <lineage>
        <taxon>Bacteria</taxon>
        <taxon>Thermotogati</taxon>
        <taxon>Deinococcota</taxon>
        <taxon>Deinococci</taxon>
        <taxon>Deinococcales</taxon>
        <taxon>Deinococcaceae</taxon>
        <taxon>Deinococcus</taxon>
    </lineage>
</organism>
<dbReference type="EMBL" id="CP158298">
    <property type="protein sequence ID" value="XBV84219.1"/>
    <property type="molecule type" value="Genomic_DNA"/>
</dbReference>
<dbReference type="RefSeq" id="WP_350242256.1">
    <property type="nucleotide sequence ID" value="NZ_CP158298.1"/>
</dbReference>
<dbReference type="SUPFAM" id="SSF52540">
    <property type="entry name" value="P-loop containing nucleoside triphosphate hydrolases"/>
    <property type="match status" value="1"/>
</dbReference>
<name>A0AAU7U832_9DEIO</name>
<accession>A0AAU7U832</accession>
<dbReference type="InterPro" id="IPR027417">
    <property type="entry name" value="P-loop_NTPase"/>
</dbReference>
<proteinExistence type="predicted"/>
<keyword evidence="1" id="KW-0614">Plasmid</keyword>
<sequence length="174" mass="18837">MGTIPITLITGIMASGKSSVAQALAQRSPRGVHVRGDLFRRMIVSGRADMTPDAPPDAEAQLRLRYQLAAQVARTYADAGFDVVVQDVILGSVLSDVIALYAGHPLRLVVLCPTPEVVMAREAGRGKRGYGAWTPQDLDRALREATPRLGFWLDTSVLTVEESVEAIQAHFGER</sequence>
<protein>
    <submittedName>
        <fullName evidence="1">AAA family ATPase</fullName>
    </submittedName>
</protein>
<dbReference type="KEGG" id="dsc:ABOD76_03955"/>
<gene>
    <name evidence="1" type="ORF">ABOD76_03955</name>
</gene>
<geneLocation type="plasmid" evidence="1">
    <name>pDson03</name>
</geneLocation>
<dbReference type="Gene3D" id="3.40.50.300">
    <property type="entry name" value="P-loop containing nucleotide triphosphate hydrolases"/>
    <property type="match status" value="1"/>
</dbReference>